<name>A0AAE0Y022_9GAST</name>
<protein>
    <submittedName>
        <fullName evidence="1">Uncharacterized protein</fullName>
    </submittedName>
</protein>
<gene>
    <name evidence="1" type="ORF">RRG08_005045</name>
</gene>
<organism evidence="1 2">
    <name type="scientific">Elysia crispata</name>
    <name type="common">lettuce slug</name>
    <dbReference type="NCBI Taxonomy" id="231223"/>
    <lineage>
        <taxon>Eukaryota</taxon>
        <taxon>Metazoa</taxon>
        <taxon>Spiralia</taxon>
        <taxon>Lophotrochozoa</taxon>
        <taxon>Mollusca</taxon>
        <taxon>Gastropoda</taxon>
        <taxon>Heterobranchia</taxon>
        <taxon>Euthyneura</taxon>
        <taxon>Panpulmonata</taxon>
        <taxon>Sacoglossa</taxon>
        <taxon>Placobranchoidea</taxon>
        <taxon>Plakobranchidae</taxon>
        <taxon>Elysia</taxon>
    </lineage>
</organism>
<accession>A0AAE0Y022</accession>
<keyword evidence="2" id="KW-1185">Reference proteome</keyword>
<proteinExistence type="predicted"/>
<dbReference type="Proteomes" id="UP001283361">
    <property type="component" value="Unassembled WGS sequence"/>
</dbReference>
<reference evidence="1" key="1">
    <citation type="journal article" date="2023" name="G3 (Bethesda)">
        <title>A reference genome for the long-term kleptoplast-retaining sea slug Elysia crispata morphotype clarki.</title>
        <authorList>
            <person name="Eastman K.E."/>
            <person name="Pendleton A.L."/>
            <person name="Shaikh M.A."/>
            <person name="Suttiyut T."/>
            <person name="Ogas R."/>
            <person name="Tomko P."/>
            <person name="Gavelis G."/>
            <person name="Widhalm J.R."/>
            <person name="Wisecaver J.H."/>
        </authorList>
    </citation>
    <scope>NUCLEOTIDE SEQUENCE</scope>
    <source>
        <strain evidence="1">ECLA1</strain>
    </source>
</reference>
<dbReference type="EMBL" id="JAWDGP010007302">
    <property type="protein sequence ID" value="KAK3726440.1"/>
    <property type="molecule type" value="Genomic_DNA"/>
</dbReference>
<comment type="caution">
    <text evidence="1">The sequence shown here is derived from an EMBL/GenBank/DDBJ whole genome shotgun (WGS) entry which is preliminary data.</text>
</comment>
<evidence type="ECO:0000313" key="1">
    <source>
        <dbReference type="EMBL" id="KAK3726440.1"/>
    </source>
</evidence>
<dbReference type="AlphaFoldDB" id="A0AAE0Y022"/>
<sequence length="268" mass="29758">MGSRFFSPQAISTYKTSKTIKIISEWNTLIYKTMLPKSEGPTSVKRIKLPQLKKDILDLVESNVIGNEETQKIQAENDTVETTTSNDSIICGSYGSSLDLGYASNEGSLPIDLETSVTGSDINDLPGKELENKFSDEALRTGDCGADFDYDSILFQFDAFFRGKLDAELAVFQENMHSMLTEQQIHLQKIISSASQNNFCEGDTEGTSIGSAVTTDETSAVDETREFRCVCQESQKKAKNSFMIELLSLSCQLTELLNQKKFKCHDKS</sequence>
<evidence type="ECO:0000313" key="2">
    <source>
        <dbReference type="Proteomes" id="UP001283361"/>
    </source>
</evidence>